<comment type="caution">
    <text evidence="1">The sequence shown here is derived from an EMBL/GenBank/DDBJ whole genome shotgun (WGS) entry which is preliminary data.</text>
</comment>
<dbReference type="AlphaFoldDB" id="A0A2M7SEM8"/>
<evidence type="ECO:0000313" key="1">
    <source>
        <dbReference type="EMBL" id="PIZ17982.1"/>
    </source>
</evidence>
<dbReference type="EMBL" id="PFMR01000055">
    <property type="protein sequence ID" value="PIZ17982.1"/>
    <property type="molecule type" value="Genomic_DNA"/>
</dbReference>
<dbReference type="Pfam" id="PF09424">
    <property type="entry name" value="YqeY"/>
    <property type="match status" value="1"/>
</dbReference>
<protein>
    <submittedName>
        <fullName evidence="1">Aspartyl-tRNA amidotransferase</fullName>
    </submittedName>
</protein>
<proteinExistence type="predicted"/>
<dbReference type="PANTHER" id="PTHR28055:SF1">
    <property type="entry name" value="ALTERED INHERITANCE OF MITOCHONDRIA PROTEIN 41, MITOCHONDRIAL"/>
    <property type="match status" value="1"/>
</dbReference>
<dbReference type="SUPFAM" id="SSF89095">
    <property type="entry name" value="GatB/YqeY motif"/>
    <property type="match status" value="1"/>
</dbReference>
<evidence type="ECO:0000313" key="2">
    <source>
        <dbReference type="Proteomes" id="UP000229307"/>
    </source>
</evidence>
<name>A0A2M7SEM8_9BACT</name>
<dbReference type="GO" id="GO:0016740">
    <property type="term" value="F:transferase activity"/>
    <property type="evidence" value="ECO:0007669"/>
    <property type="project" value="UniProtKB-KW"/>
</dbReference>
<keyword evidence="1" id="KW-0808">Transferase</keyword>
<dbReference type="Gene3D" id="1.10.1510.10">
    <property type="entry name" value="Uncharacterised protein YqeY/AIM41 PF09424, N-terminal domain"/>
    <property type="match status" value="1"/>
</dbReference>
<organism evidence="1 2">
    <name type="scientific">Candidatus Desantisbacteria bacterium CG_4_10_14_0_8_um_filter_48_22</name>
    <dbReference type="NCBI Taxonomy" id="1974543"/>
    <lineage>
        <taxon>Bacteria</taxon>
        <taxon>Candidatus Desantisiibacteriota</taxon>
    </lineage>
</organism>
<reference evidence="2" key="1">
    <citation type="submission" date="2017-09" db="EMBL/GenBank/DDBJ databases">
        <title>Depth-based differentiation of microbial function through sediment-hosted aquifers and enrichment of novel symbionts in the deep terrestrial subsurface.</title>
        <authorList>
            <person name="Probst A.J."/>
            <person name="Ladd B."/>
            <person name="Jarett J.K."/>
            <person name="Geller-Mcgrath D.E."/>
            <person name="Sieber C.M.K."/>
            <person name="Emerson J.B."/>
            <person name="Anantharaman K."/>
            <person name="Thomas B.C."/>
            <person name="Malmstrom R."/>
            <person name="Stieglmeier M."/>
            <person name="Klingl A."/>
            <person name="Woyke T."/>
            <person name="Ryan C.M."/>
            <person name="Banfield J.F."/>
        </authorList>
    </citation>
    <scope>NUCLEOTIDE SEQUENCE [LARGE SCALE GENOMIC DNA]</scope>
</reference>
<dbReference type="InterPro" id="IPR023168">
    <property type="entry name" value="GatB_Yqey_C_2"/>
</dbReference>
<gene>
    <name evidence="1" type="ORF">COY52_01820</name>
</gene>
<dbReference type="InterPro" id="IPR003789">
    <property type="entry name" value="Asn/Gln_tRNA_amidoTrase-B-like"/>
</dbReference>
<dbReference type="Gene3D" id="1.10.10.410">
    <property type="match status" value="1"/>
</dbReference>
<dbReference type="InterPro" id="IPR019004">
    <property type="entry name" value="YqeY/Aim41"/>
</dbReference>
<dbReference type="PANTHER" id="PTHR28055">
    <property type="entry name" value="ALTERED INHERITANCE OF MITOCHONDRIA PROTEIN 41, MITOCHONDRIAL"/>
    <property type="match status" value="1"/>
</dbReference>
<dbReference type="InterPro" id="IPR042184">
    <property type="entry name" value="YqeY/Aim41_N"/>
</dbReference>
<dbReference type="Proteomes" id="UP000229307">
    <property type="component" value="Unassembled WGS sequence"/>
</dbReference>
<dbReference type="GO" id="GO:0016884">
    <property type="term" value="F:carbon-nitrogen ligase activity, with glutamine as amido-N-donor"/>
    <property type="evidence" value="ECO:0007669"/>
    <property type="project" value="InterPro"/>
</dbReference>
<sequence>MSLSEKLINDLKEALKNKQERRLSAIRFLRSLVQRREIDKRVPLTDEEILDIIQKNIKQRKEVFPNYERMNRQDLLEKEKEEVAVLEKYLPQQLSKEELQVIVDEAIKETGAATPRDIGKVMGVLMPKVKGKADGKLVGELVKARLQPPAA</sequence>
<accession>A0A2M7SEM8</accession>